<evidence type="ECO:0000259" key="3">
    <source>
        <dbReference type="Pfam" id="PF00144"/>
    </source>
</evidence>
<dbReference type="Pfam" id="PF00144">
    <property type="entry name" value="Beta-lactamase"/>
    <property type="match status" value="1"/>
</dbReference>
<reference evidence="5" key="2">
    <citation type="submission" date="2020-09" db="EMBL/GenBank/DDBJ databases">
        <title>Reference genome assembly for Australian Ascochyta lentis isolate Al4.</title>
        <authorList>
            <person name="Lee R.C."/>
            <person name="Farfan-Caceres L.M."/>
            <person name="Debler J.W."/>
            <person name="Williams A.H."/>
            <person name="Henares B.M."/>
        </authorList>
    </citation>
    <scope>NUCLEOTIDE SEQUENCE</scope>
    <source>
        <strain evidence="5">Al4</strain>
    </source>
</reference>
<comment type="similarity">
    <text evidence="1">Belongs to the beta-lactamase family.</text>
</comment>
<evidence type="ECO:0000259" key="4">
    <source>
        <dbReference type="Pfam" id="PF26335"/>
    </source>
</evidence>
<dbReference type="PANTHER" id="PTHR22935:SF95">
    <property type="entry name" value="BETA-LACTAMASE-LIKE 1-RELATED"/>
    <property type="match status" value="1"/>
</dbReference>
<dbReference type="SUPFAM" id="SSF56601">
    <property type="entry name" value="beta-lactamase/transpeptidase-like"/>
    <property type="match status" value="1"/>
</dbReference>
<dbReference type="InterPro" id="IPR012338">
    <property type="entry name" value="Beta-lactam/transpept-like"/>
</dbReference>
<dbReference type="OrthoDB" id="5946976at2759"/>
<feature type="domain" description="Beta-lactamase-like ARB-00930-like C-terminal" evidence="4">
    <location>
        <begin position="416"/>
        <end position="558"/>
    </location>
</feature>
<dbReference type="Proteomes" id="UP000651452">
    <property type="component" value="Unassembled WGS sequence"/>
</dbReference>
<feature type="domain" description="Beta-lactamase-related" evidence="3">
    <location>
        <begin position="92"/>
        <end position="395"/>
    </location>
</feature>
<organism evidence="5 6">
    <name type="scientific">Ascochyta lentis</name>
    <dbReference type="NCBI Taxonomy" id="205686"/>
    <lineage>
        <taxon>Eukaryota</taxon>
        <taxon>Fungi</taxon>
        <taxon>Dikarya</taxon>
        <taxon>Ascomycota</taxon>
        <taxon>Pezizomycotina</taxon>
        <taxon>Dothideomycetes</taxon>
        <taxon>Pleosporomycetidae</taxon>
        <taxon>Pleosporales</taxon>
        <taxon>Pleosporineae</taxon>
        <taxon>Didymellaceae</taxon>
        <taxon>Ascochyta</taxon>
    </lineage>
</organism>
<keyword evidence="2" id="KW-0732">Signal</keyword>
<reference evidence="5" key="1">
    <citation type="submission" date="2018-12" db="EMBL/GenBank/DDBJ databases">
        <authorList>
            <person name="Syme R.A."/>
            <person name="Farfan-Caceres L."/>
            <person name="Lichtenzveig J."/>
        </authorList>
    </citation>
    <scope>NUCLEOTIDE SEQUENCE</scope>
    <source>
        <strain evidence="5">Al4</strain>
    </source>
</reference>
<comment type="caution">
    <text evidence="5">The sequence shown here is derived from an EMBL/GenBank/DDBJ whole genome shotgun (WGS) entry which is preliminary data.</text>
</comment>
<name>A0A8H7JDN6_9PLEO</name>
<dbReference type="InterPro" id="IPR001466">
    <property type="entry name" value="Beta-lactam-related"/>
</dbReference>
<dbReference type="AlphaFoldDB" id="A0A8H7JDN6"/>
<feature type="chain" id="PRO_5034120190" description="Beta-lactamase-related domain-containing protein" evidence="2">
    <location>
        <begin position="17"/>
        <end position="571"/>
    </location>
</feature>
<dbReference type="EMBL" id="RZGK01000002">
    <property type="protein sequence ID" value="KAF9701819.1"/>
    <property type="molecule type" value="Genomic_DNA"/>
</dbReference>
<dbReference type="Pfam" id="PF26335">
    <property type="entry name" value="ARB_00930_C"/>
    <property type="match status" value="1"/>
</dbReference>
<gene>
    <name evidence="5" type="ORF">EKO04_000006</name>
</gene>
<proteinExistence type="inferred from homology"/>
<dbReference type="PANTHER" id="PTHR22935">
    <property type="entry name" value="PENICILLIN-BINDING PROTEIN"/>
    <property type="match status" value="1"/>
</dbReference>
<evidence type="ECO:0000256" key="2">
    <source>
        <dbReference type="SAM" id="SignalP"/>
    </source>
</evidence>
<feature type="signal peptide" evidence="2">
    <location>
        <begin position="1"/>
        <end position="16"/>
    </location>
</feature>
<evidence type="ECO:0000313" key="5">
    <source>
        <dbReference type="EMBL" id="KAF9701819.1"/>
    </source>
</evidence>
<evidence type="ECO:0000256" key="1">
    <source>
        <dbReference type="ARBA" id="ARBA00038473"/>
    </source>
</evidence>
<evidence type="ECO:0008006" key="7">
    <source>
        <dbReference type="Google" id="ProtNLM"/>
    </source>
</evidence>
<dbReference type="InterPro" id="IPR058664">
    <property type="entry name" value="ARB_00930-like_C"/>
</dbReference>
<dbReference type="Gene3D" id="3.40.710.10">
    <property type="entry name" value="DD-peptidase/beta-lactamase superfamily"/>
    <property type="match status" value="1"/>
</dbReference>
<keyword evidence="6" id="KW-1185">Reference proteome</keyword>
<accession>A0A8H7JDN6</accession>
<evidence type="ECO:0000313" key="6">
    <source>
        <dbReference type="Proteomes" id="UP000651452"/>
    </source>
</evidence>
<dbReference type="InterPro" id="IPR051478">
    <property type="entry name" value="Beta-lactamase-like_AB/R"/>
</dbReference>
<sequence length="571" mass="63274">MLRLVLTSVVVAAVNAKCYEPTFAHPLPEYDASDALLKHAFAELNTAITSAVAAPEFAASSFSIEITSSTETLWSKHHTARERNASRPDIPEVNGDALYRIASITKTFTVLGILHQEKAGNLSLDDPIDKYIVELKEDHKGTLPWKDITLRSLASQLSGIPREWAQGDMINFDKWGIEDPVNWGLPPISRGGLSTCGEYSPDYKKICAEGDLLDSLKSKIPIFAPNQQSTYSNVAFELLGMVIERVTGQSYQSYIEQAVFQPLNMSKSTLSLPPDAAGVIPLGPQYWDIDEGIQSPTGGIYSSSTDLSKYLRYVLTHFNGLTHALNWLNPASPARGINSFYGIPWEIFHTDRALQDSRRTVRFITKGGGLPGYTSVIIMAPEYDLGITILVAGNSDLLAKLRGFVTEFVRPAEQLAIQQLNQSYAGTYVSSDSSLNSSVTLVADQRGLVVTEFISNSSDLLHTGVVKNWIPKHGFAQLVPTLLYRNAKKQQGEEWRLQPVEERDHQEGQVWDDFCITDIEGPLYAGVPINNLVFWNKSEKEAYNTLELSAFRANLTRVPEKKALDDENTEL</sequence>
<protein>
    <recommendedName>
        <fullName evidence="7">Beta-lactamase-related domain-containing protein</fullName>
    </recommendedName>
</protein>